<reference evidence="3 4" key="1">
    <citation type="submission" date="2016-10" db="EMBL/GenBank/DDBJ databases">
        <authorList>
            <person name="de Groot N.N."/>
        </authorList>
    </citation>
    <scope>NUCLEOTIDE SEQUENCE [LARGE SCALE GENOMIC DNA]</scope>
    <source>
        <strain evidence="3 4">L 420-91</strain>
    </source>
</reference>
<feature type="domain" description="Copper amine oxidase-like N-terminal" evidence="2">
    <location>
        <begin position="51"/>
        <end position="152"/>
    </location>
</feature>
<dbReference type="Gene3D" id="3.30.457.10">
    <property type="entry name" value="Copper amine oxidase-like, N-terminal domain"/>
    <property type="match status" value="1"/>
</dbReference>
<dbReference type="OrthoDB" id="2029085at2"/>
<protein>
    <submittedName>
        <fullName evidence="3">Copper amine oxidase N-terminal domain-containing protein</fullName>
    </submittedName>
</protein>
<accession>A0A1G8F026</accession>
<proteinExistence type="predicted"/>
<feature type="chain" id="PRO_5011666873" evidence="1">
    <location>
        <begin position="24"/>
        <end position="345"/>
    </location>
</feature>
<dbReference type="Proteomes" id="UP000198956">
    <property type="component" value="Unassembled WGS sequence"/>
</dbReference>
<sequence>MKRTLGLCLTGCLLLGGAGAAFAQAENPHAISNMNIAQDYSGNGLKYMMIVNGQPLQDRSIYTSGDELMIPLRPVAEALGYKVTWNNESQKIELSKAHGWFFLKIGEDQYNFAKMLIKLGKAPELKNGKTYVPLRFVEEVLKLNVVIDETGNITISESGEIANHIQETAGIVTEVNDGNHGNTLLYVMGKANTKNGYNSIALHVDEKTEIIDGLTSKILKPEDIKANAKVRAFYDSRLTKSLPPQGHAKRIVVLNQTGKVSGTIKEVRPSKDSIQVHIDGESDQNIANDVVLNITSETNVVSKDGKVLSPDQLKTGNEVIAYYGPVMTLSLPPMGKADTIIMNMN</sequence>
<evidence type="ECO:0000313" key="4">
    <source>
        <dbReference type="Proteomes" id="UP000198956"/>
    </source>
</evidence>
<evidence type="ECO:0000256" key="1">
    <source>
        <dbReference type="SAM" id="SignalP"/>
    </source>
</evidence>
<feature type="signal peptide" evidence="1">
    <location>
        <begin position="1"/>
        <end position="23"/>
    </location>
</feature>
<organism evidence="3 4">
    <name type="scientific">Aneurinibacillus thermoaerophilus</name>
    <dbReference type="NCBI Taxonomy" id="143495"/>
    <lineage>
        <taxon>Bacteria</taxon>
        <taxon>Bacillati</taxon>
        <taxon>Bacillota</taxon>
        <taxon>Bacilli</taxon>
        <taxon>Bacillales</taxon>
        <taxon>Paenibacillaceae</taxon>
        <taxon>Aneurinibacillus group</taxon>
        <taxon>Aneurinibacillus</taxon>
    </lineage>
</organism>
<dbReference type="AlphaFoldDB" id="A0A1G8F026"/>
<gene>
    <name evidence="3" type="ORF">SAMN04489735_105212</name>
</gene>
<dbReference type="RefSeq" id="WP_091261399.1">
    <property type="nucleotide sequence ID" value="NZ_FNDE01000052.1"/>
</dbReference>
<name>A0A1G8F026_ANETH</name>
<dbReference type="Pfam" id="PF07833">
    <property type="entry name" value="Cu_amine_oxidN1"/>
    <property type="match status" value="1"/>
</dbReference>
<dbReference type="EMBL" id="FNDE01000052">
    <property type="protein sequence ID" value="SDH75470.1"/>
    <property type="molecule type" value="Genomic_DNA"/>
</dbReference>
<dbReference type="InterPro" id="IPR036582">
    <property type="entry name" value="Mao_N_sf"/>
</dbReference>
<evidence type="ECO:0000259" key="2">
    <source>
        <dbReference type="Pfam" id="PF07833"/>
    </source>
</evidence>
<dbReference type="SUPFAM" id="SSF55383">
    <property type="entry name" value="Copper amine oxidase, domain N"/>
    <property type="match status" value="1"/>
</dbReference>
<evidence type="ECO:0000313" key="3">
    <source>
        <dbReference type="EMBL" id="SDH75470.1"/>
    </source>
</evidence>
<dbReference type="InterPro" id="IPR012854">
    <property type="entry name" value="Cu_amine_oxidase-like_N"/>
</dbReference>
<keyword evidence="1" id="KW-0732">Signal</keyword>